<accession>A0A1S0TVW9</accession>
<reference evidence="1" key="1">
    <citation type="submission" date="2012-04" db="EMBL/GenBank/DDBJ databases">
        <title>The Genome Sequence of Loa loa.</title>
        <authorList>
            <consortium name="The Broad Institute Genome Sequencing Platform"/>
            <consortium name="Broad Institute Genome Sequencing Center for Infectious Disease"/>
            <person name="Nutman T.B."/>
            <person name="Fink D.L."/>
            <person name="Russ C."/>
            <person name="Young S."/>
            <person name="Zeng Q."/>
            <person name="Gargeya S."/>
            <person name="Alvarado L."/>
            <person name="Berlin A."/>
            <person name="Chapman S.B."/>
            <person name="Chen Z."/>
            <person name="Freedman E."/>
            <person name="Gellesch M."/>
            <person name="Goldberg J."/>
            <person name="Griggs A."/>
            <person name="Gujja S."/>
            <person name="Heilman E.R."/>
            <person name="Heiman D."/>
            <person name="Howarth C."/>
            <person name="Mehta T."/>
            <person name="Neiman D."/>
            <person name="Pearson M."/>
            <person name="Roberts A."/>
            <person name="Saif S."/>
            <person name="Shea T."/>
            <person name="Shenoy N."/>
            <person name="Sisk P."/>
            <person name="Stolte C."/>
            <person name="Sykes S."/>
            <person name="White J."/>
            <person name="Yandava C."/>
            <person name="Haas B."/>
            <person name="Henn M.R."/>
            <person name="Nusbaum C."/>
            <person name="Birren B."/>
        </authorList>
    </citation>
    <scope>NUCLEOTIDE SEQUENCE [LARGE SCALE GENOMIC DNA]</scope>
</reference>
<sequence>MFMTTARLKALFRKGVKRQRTNNAVPTSRLFRAERTPFISTGCQGSGYMLHHQLFSNCFNEFRPNVSKLPDCVMMVILSTKIATGKMAINRLLLNFVAKAG</sequence>
<dbReference type="AlphaFoldDB" id="A0A1S0TVW9"/>
<evidence type="ECO:0000313" key="1">
    <source>
        <dbReference type="EMBL" id="EFO20371.1"/>
    </source>
</evidence>
<gene>
    <name evidence="1" type="ORF">LOAG_08118</name>
</gene>
<dbReference type="CTD" id="9945544"/>
<protein>
    <submittedName>
        <fullName evidence="1">Uncharacterized protein</fullName>
    </submittedName>
</protein>
<dbReference type="KEGG" id="loa:LOAG_08118"/>
<dbReference type="GeneID" id="9945544"/>
<dbReference type="InParanoid" id="A0A1S0TVW9"/>
<name>A0A1S0TVW9_LOALO</name>
<organism evidence="1">
    <name type="scientific">Loa loa</name>
    <name type="common">Eye worm</name>
    <name type="synonym">Filaria loa</name>
    <dbReference type="NCBI Taxonomy" id="7209"/>
    <lineage>
        <taxon>Eukaryota</taxon>
        <taxon>Metazoa</taxon>
        <taxon>Ecdysozoa</taxon>
        <taxon>Nematoda</taxon>
        <taxon>Chromadorea</taxon>
        <taxon>Rhabditida</taxon>
        <taxon>Spirurina</taxon>
        <taxon>Spiruromorpha</taxon>
        <taxon>Filarioidea</taxon>
        <taxon>Onchocercidae</taxon>
        <taxon>Loa</taxon>
    </lineage>
</organism>
<dbReference type="RefSeq" id="XP_003143698.1">
    <property type="nucleotide sequence ID" value="XM_003143650.1"/>
</dbReference>
<dbReference type="EMBL" id="JH712072">
    <property type="protein sequence ID" value="EFO20371.1"/>
    <property type="molecule type" value="Genomic_DNA"/>
</dbReference>
<proteinExistence type="predicted"/>